<proteinExistence type="predicted"/>
<dbReference type="InterPro" id="IPR013087">
    <property type="entry name" value="Znf_C2H2_type"/>
</dbReference>
<evidence type="ECO:0000256" key="2">
    <source>
        <dbReference type="SAM" id="MobiDB-lite"/>
    </source>
</evidence>
<feature type="compositionally biased region" description="Low complexity" evidence="2">
    <location>
        <begin position="168"/>
        <end position="181"/>
    </location>
</feature>
<feature type="region of interest" description="Disordered" evidence="2">
    <location>
        <begin position="97"/>
        <end position="182"/>
    </location>
</feature>
<evidence type="ECO:0000313" key="7">
    <source>
        <dbReference type="EMBL" id="KAF5366327.1"/>
    </source>
</evidence>
<dbReference type="EMBL" id="JAACJN010000214">
    <property type="protein sequence ID" value="KAF5360324.1"/>
    <property type="molecule type" value="Genomic_DNA"/>
</dbReference>
<keyword evidence="8" id="KW-1185">Reference proteome</keyword>
<evidence type="ECO:0000313" key="5">
    <source>
        <dbReference type="EMBL" id="KAF5339941.1"/>
    </source>
</evidence>
<evidence type="ECO:0000313" key="4">
    <source>
        <dbReference type="EMBL" id="KAF5338456.1"/>
    </source>
</evidence>
<dbReference type="EMBL" id="JAACJN010000574">
    <property type="protein sequence ID" value="KAF5338456.1"/>
    <property type="molecule type" value="Genomic_DNA"/>
</dbReference>
<dbReference type="GO" id="GO:0008270">
    <property type="term" value="F:zinc ion binding"/>
    <property type="evidence" value="ECO:0007669"/>
    <property type="project" value="UniProtKB-KW"/>
</dbReference>
<gene>
    <name evidence="7" type="ORF">D9757_012935</name>
    <name evidence="6" type="ORF">D9757_013942</name>
    <name evidence="4" type="ORF">D9757_015231</name>
    <name evidence="5" type="ORF">D9757_015323</name>
</gene>
<feature type="domain" description="C2H2-type" evidence="3">
    <location>
        <begin position="5"/>
        <end position="39"/>
    </location>
</feature>
<keyword evidence="1" id="KW-0479">Metal-binding</keyword>
<dbReference type="Pfam" id="PF18759">
    <property type="entry name" value="Plavaka"/>
    <property type="match status" value="1"/>
</dbReference>
<feature type="region of interest" description="Disordered" evidence="2">
    <location>
        <begin position="235"/>
        <end position="272"/>
    </location>
</feature>
<keyword evidence="1" id="KW-0862">Zinc</keyword>
<dbReference type="PROSITE" id="PS50157">
    <property type="entry name" value="ZINC_FINGER_C2H2_2"/>
    <property type="match status" value="1"/>
</dbReference>
<keyword evidence="1" id="KW-0863">Zinc-finger</keyword>
<dbReference type="EMBL" id="JAACJN010000541">
    <property type="protein sequence ID" value="KAF5339941.1"/>
    <property type="molecule type" value="Genomic_DNA"/>
</dbReference>
<protein>
    <recommendedName>
        <fullName evidence="3">C2H2-type domain-containing protein</fullName>
    </recommendedName>
</protein>
<feature type="compositionally biased region" description="Low complexity" evidence="2">
    <location>
        <begin position="235"/>
        <end position="265"/>
    </location>
</feature>
<feature type="compositionally biased region" description="Acidic residues" evidence="2">
    <location>
        <begin position="119"/>
        <end position="139"/>
    </location>
</feature>
<evidence type="ECO:0000259" key="3">
    <source>
        <dbReference type="PROSITE" id="PS50157"/>
    </source>
</evidence>
<name>A0A8H5GK24_9AGAR</name>
<evidence type="ECO:0000256" key="1">
    <source>
        <dbReference type="PROSITE-ProRule" id="PRU00042"/>
    </source>
</evidence>
<comment type="caution">
    <text evidence="7">The sequence shown here is derived from an EMBL/GenBank/DDBJ whole genome shotgun (WGS) entry which is preliminary data.</text>
</comment>
<evidence type="ECO:0000313" key="8">
    <source>
        <dbReference type="Proteomes" id="UP000518752"/>
    </source>
</evidence>
<dbReference type="AlphaFoldDB" id="A0A8H5GK24"/>
<feature type="region of interest" description="Disordered" evidence="2">
    <location>
        <begin position="67"/>
        <end position="86"/>
    </location>
</feature>
<evidence type="ECO:0000313" key="6">
    <source>
        <dbReference type="EMBL" id="KAF5360324.1"/>
    </source>
</evidence>
<accession>A0A8H5GK24</accession>
<dbReference type="InterPro" id="IPR041078">
    <property type="entry name" value="Plavaka"/>
</dbReference>
<organism evidence="7 8">
    <name type="scientific">Collybiopsis confluens</name>
    <dbReference type="NCBI Taxonomy" id="2823264"/>
    <lineage>
        <taxon>Eukaryota</taxon>
        <taxon>Fungi</taxon>
        <taxon>Dikarya</taxon>
        <taxon>Basidiomycota</taxon>
        <taxon>Agaricomycotina</taxon>
        <taxon>Agaricomycetes</taxon>
        <taxon>Agaricomycetidae</taxon>
        <taxon>Agaricales</taxon>
        <taxon>Marasmiineae</taxon>
        <taxon>Omphalotaceae</taxon>
        <taxon>Collybiopsis</taxon>
    </lineage>
</organism>
<dbReference type="OrthoDB" id="2418900at2759"/>
<dbReference type="Proteomes" id="UP000518752">
    <property type="component" value="Unassembled WGS sequence"/>
</dbReference>
<sequence>MPTQFMCPVPTCYKNFSKPGDRQRHIKTKEDDAHREEYRRQMKAQAARIATTINRLDHIAKKTTTVGSTHHGAAFKVGPSTQGQFSPEVVQPQLRHSYSNDDMVIDNDDNGRTLGPTNADDDSDDDDDNDSDSNSDGDNSESCKDYNDGDLNDDSCDSDDSDTEDCESLCSLSNNNSENDSIAGTIFQTKPENCDDNTPKQLQETYYKGMAHLMQDITSTSNHFDFLPPLYKSASPDISDSSDNGSDSDSSMSIDSTTSKGSSSSVEEDSMSDTYRNMARILVENEDDEPQTWWWHSSAGRVIGSEPSVLHSWKSIFSEKGGPQGHDEYYPFVSHLDWKVAEWAVREKISQKSFDQFLQIPQIQEKLGLSYANSAAMLQYIDAIPNRCGVWYTKELSFRDCPDDRFTVHHRDPIQAIKALWGDPAFVEHLVYRPGKLFYGKKQTENYRMFSEMWTTGFWNAVQSAIPDGGTIFRQQVSISSVSDNWEFAKSFEAKA</sequence>
<reference evidence="7 8" key="1">
    <citation type="journal article" date="2020" name="ISME J.">
        <title>Uncovering the hidden diversity of litter-decomposition mechanisms in mushroom-forming fungi.</title>
        <authorList>
            <person name="Floudas D."/>
            <person name="Bentzer J."/>
            <person name="Ahren D."/>
            <person name="Johansson T."/>
            <person name="Persson P."/>
            <person name="Tunlid A."/>
        </authorList>
    </citation>
    <scope>NUCLEOTIDE SEQUENCE [LARGE SCALE GENOMIC DNA]</scope>
    <source>
        <strain evidence="7 8">CBS 406.79</strain>
    </source>
</reference>
<dbReference type="EMBL" id="JAACJN010000155">
    <property type="protein sequence ID" value="KAF5366327.1"/>
    <property type="molecule type" value="Genomic_DNA"/>
</dbReference>
<feature type="compositionally biased region" description="Acidic residues" evidence="2">
    <location>
        <begin position="148"/>
        <end position="167"/>
    </location>
</feature>